<feature type="transmembrane region" description="Helical" evidence="11">
    <location>
        <begin position="21"/>
        <end position="39"/>
    </location>
</feature>
<dbReference type="Gene3D" id="3.30.70.3040">
    <property type="match status" value="1"/>
</dbReference>
<evidence type="ECO:0000256" key="10">
    <source>
        <dbReference type="PIRNR" id="PIRNR003097"/>
    </source>
</evidence>
<evidence type="ECO:0000259" key="12">
    <source>
        <dbReference type="Pfam" id="PF02687"/>
    </source>
</evidence>
<evidence type="ECO:0000256" key="7">
    <source>
        <dbReference type="ARBA" id="ARBA00022989"/>
    </source>
</evidence>
<evidence type="ECO:0000256" key="11">
    <source>
        <dbReference type="SAM" id="Phobius"/>
    </source>
</evidence>
<dbReference type="RefSeq" id="WP_131838070.1">
    <property type="nucleotide sequence ID" value="NZ_SLWB01000001.1"/>
</dbReference>
<dbReference type="GO" id="GO:0005886">
    <property type="term" value="C:plasma membrane"/>
    <property type="evidence" value="ECO:0007669"/>
    <property type="project" value="UniProtKB-SubCell"/>
</dbReference>
<evidence type="ECO:0000256" key="3">
    <source>
        <dbReference type="ARBA" id="ARBA00021907"/>
    </source>
</evidence>
<keyword evidence="9 10" id="KW-0131">Cell cycle</keyword>
<reference evidence="14 15" key="1">
    <citation type="submission" date="2019-03" db="EMBL/GenBank/DDBJ databases">
        <title>Genomic Encyclopedia of Archaeal and Bacterial Type Strains, Phase II (KMG-II): from individual species to whole genera.</title>
        <authorList>
            <person name="Goeker M."/>
        </authorList>
    </citation>
    <scope>NUCLEOTIDE SEQUENCE [LARGE SCALE GENOMIC DNA]</scope>
    <source>
        <strain evidence="14 15">RL-C</strain>
    </source>
</reference>
<evidence type="ECO:0000256" key="9">
    <source>
        <dbReference type="ARBA" id="ARBA00023306"/>
    </source>
</evidence>
<keyword evidence="5 10" id="KW-0132">Cell division</keyword>
<comment type="subcellular location">
    <subcellularLocation>
        <location evidence="1">Cell membrane</location>
        <topology evidence="1">Multi-pass membrane protein</topology>
    </subcellularLocation>
</comment>
<dbReference type="Proteomes" id="UP000294830">
    <property type="component" value="Unassembled WGS sequence"/>
</dbReference>
<dbReference type="PANTHER" id="PTHR47755">
    <property type="entry name" value="CELL DIVISION PROTEIN FTSX"/>
    <property type="match status" value="1"/>
</dbReference>
<sequence>MVKSETKSIRRGIRNSYLSSIVSVTLVLFLLGTMGMIMLNAKQLSDNVRETVGFNIFLNENLSDAEVNLFNKSLKSKPYVFDTKLTTKSEAAQQFSQELGEDFVTFLGKNPLPASITVQLKAQYLIDANLKRVRADIEQMPQVQEVVFQDNLVEAINANVKKVSLIIMVFAGLLLFVSLVLINNTIRLAVYARRQIINTMKLVGATSNFIRRPFLLRGVAHGLYAGLFAVMLLVGLYFLAKEEVGDVIYLNNIQWIIVLFGAIIGIGVVINFICTYFAVSKFLRLKSDEIHY</sequence>
<accession>A0A4R2F7Q3</accession>
<evidence type="ECO:0000313" key="14">
    <source>
        <dbReference type="EMBL" id="TCN73300.1"/>
    </source>
</evidence>
<keyword evidence="8 10" id="KW-0472">Membrane</keyword>
<feature type="transmembrane region" description="Helical" evidence="11">
    <location>
        <begin position="252"/>
        <end position="279"/>
    </location>
</feature>
<dbReference type="GO" id="GO:0051301">
    <property type="term" value="P:cell division"/>
    <property type="evidence" value="ECO:0007669"/>
    <property type="project" value="UniProtKB-KW"/>
</dbReference>
<protein>
    <recommendedName>
        <fullName evidence="3 10">Cell division protein FtsX</fullName>
    </recommendedName>
</protein>
<evidence type="ECO:0000256" key="4">
    <source>
        <dbReference type="ARBA" id="ARBA00022475"/>
    </source>
</evidence>
<dbReference type="Pfam" id="PF02687">
    <property type="entry name" value="FtsX"/>
    <property type="match status" value="1"/>
</dbReference>
<dbReference type="OrthoDB" id="9813411at2"/>
<comment type="caution">
    <text evidence="14">The sequence shown here is derived from an EMBL/GenBank/DDBJ whole genome shotgun (WGS) entry which is preliminary data.</text>
</comment>
<dbReference type="InterPro" id="IPR004513">
    <property type="entry name" value="FtsX"/>
</dbReference>
<keyword evidence="7 11" id="KW-1133">Transmembrane helix</keyword>
<dbReference type="AlphaFoldDB" id="A0A4R2F7Q3"/>
<gene>
    <name evidence="14" type="ORF">CLV25_101525</name>
</gene>
<organism evidence="14 15">
    <name type="scientific">Acetobacteroides hydrogenigenes</name>
    <dbReference type="NCBI Taxonomy" id="979970"/>
    <lineage>
        <taxon>Bacteria</taxon>
        <taxon>Pseudomonadati</taxon>
        <taxon>Bacteroidota</taxon>
        <taxon>Bacteroidia</taxon>
        <taxon>Bacteroidales</taxon>
        <taxon>Rikenellaceae</taxon>
        <taxon>Acetobacteroides</taxon>
    </lineage>
</organism>
<evidence type="ECO:0000256" key="6">
    <source>
        <dbReference type="ARBA" id="ARBA00022692"/>
    </source>
</evidence>
<dbReference type="InterPro" id="IPR040690">
    <property type="entry name" value="FtsX_ECD"/>
</dbReference>
<evidence type="ECO:0000256" key="5">
    <source>
        <dbReference type="ARBA" id="ARBA00022618"/>
    </source>
</evidence>
<evidence type="ECO:0000256" key="1">
    <source>
        <dbReference type="ARBA" id="ARBA00004651"/>
    </source>
</evidence>
<dbReference type="InterPro" id="IPR003838">
    <property type="entry name" value="ABC3_permease_C"/>
</dbReference>
<dbReference type="PIRSF" id="PIRSF003097">
    <property type="entry name" value="FtsX"/>
    <property type="match status" value="1"/>
</dbReference>
<keyword evidence="15" id="KW-1185">Reference proteome</keyword>
<feature type="domain" description="ABC3 transporter permease C-terminal" evidence="12">
    <location>
        <begin position="168"/>
        <end position="284"/>
    </location>
</feature>
<feature type="transmembrane region" description="Helical" evidence="11">
    <location>
        <begin position="219"/>
        <end position="240"/>
    </location>
</feature>
<proteinExistence type="inferred from homology"/>
<evidence type="ECO:0000256" key="8">
    <source>
        <dbReference type="ARBA" id="ARBA00023136"/>
    </source>
</evidence>
<dbReference type="Pfam" id="PF18075">
    <property type="entry name" value="FtsX_ECD"/>
    <property type="match status" value="1"/>
</dbReference>
<keyword evidence="6 11" id="KW-0812">Transmembrane</keyword>
<evidence type="ECO:0000256" key="2">
    <source>
        <dbReference type="ARBA" id="ARBA00007379"/>
    </source>
</evidence>
<name>A0A4R2F7Q3_9BACT</name>
<feature type="transmembrane region" description="Helical" evidence="11">
    <location>
        <begin position="165"/>
        <end position="186"/>
    </location>
</feature>
<dbReference type="PANTHER" id="PTHR47755:SF1">
    <property type="entry name" value="CELL DIVISION PROTEIN FTSX"/>
    <property type="match status" value="1"/>
</dbReference>
<keyword evidence="4 10" id="KW-1003">Cell membrane</keyword>
<feature type="domain" description="FtsX extracellular" evidence="13">
    <location>
        <begin position="54"/>
        <end position="146"/>
    </location>
</feature>
<comment type="similarity">
    <text evidence="2 10">Belongs to the ABC-4 integral membrane protein family. FtsX subfamily.</text>
</comment>
<dbReference type="EMBL" id="SLWB01000001">
    <property type="protein sequence ID" value="TCN73300.1"/>
    <property type="molecule type" value="Genomic_DNA"/>
</dbReference>
<evidence type="ECO:0000259" key="13">
    <source>
        <dbReference type="Pfam" id="PF18075"/>
    </source>
</evidence>
<evidence type="ECO:0000313" key="15">
    <source>
        <dbReference type="Proteomes" id="UP000294830"/>
    </source>
</evidence>